<protein>
    <submittedName>
        <fullName evidence="1">Uncharacterized protein</fullName>
    </submittedName>
</protein>
<gene>
    <name evidence="1" type="ORF">Epro_1103</name>
</gene>
<dbReference type="Proteomes" id="UP000035337">
    <property type="component" value="Chromosome"/>
</dbReference>
<dbReference type="EMBL" id="CP009498">
    <property type="protein sequence ID" value="AKL98482.1"/>
    <property type="molecule type" value="Genomic_DNA"/>
</dbReference>
<dbReference type="AlphaFoldDB" id="A0A0G3WKV7"/>
<proteinExistence type="predicted"/>
<name>A0A0G3WKV7_9BACT</name>
<organism evidence="1 2">
    <name type="scientific">Endomicrobium proavitum</name>
    <dbReference type="NCBI Taxonomy" id="1408281"/>
    <lineage>
        <taxon>Bacteria</taxon>
        <taxon>Pseudomonadati</taxon>
        <taxon>Elusimicrobiota</taxon>
        <taxon>Endomicrobiia</taxon>
        <taxon>Endomicrobiales</taxon>
        <taxon>Endomicrobiaceae</taxon>
        <taxon>Endomicrobium</taxon>
    </lineage>
</organism>
<reference evidence="1 2" key="1">
    <citation type="submission" date="2014-09" db="EMBL/GenBank/DDBJ databases">
        <title>Complete genome sequence of Endomicrobium proavitum.</title>
        <authorList>
            <person name="Zheng H."/>
        </authorList>
    </citation>
    <scope>NUCLEOTIDE SEQUENCE [LARGE SCALE GENOMIC DNA]</scope>
    <source>
        <strain evidence="1 2">Rsa215</strain>
    </source>
</reference>
<dbReference type="OrthoDB" id="1361870at2"/>
<evidence type="ECO:0000313" key="2">
    <source>
        <dbReference type="Proteomes" id="UP000035337"/>
    </source>
</evidence>
<keyword evidence="2" id="KW-1185">Reference proteome</keyword>
<sequence length="170" mass="18682">MPTDKIFEVMRTAALSTNPKDIGIKNLPQNKIAVFGVVMDIGYQEGAATLITYNTGDASLYYSFGGGFTNGASRPEIKDATIKFVAFAQTLVSRAQPVMLQQTPLANINEINFYLLLNKGAFLLKTNINNIGSLSEFFQKANAVITKINVHSEVKLKHKYFGGQQTARNK</sequence>
<dbReference type="KEGG" id="epo:Epro_1103"/>
<accession>A0A0G3WKV7</accession>
<dbReference type="RefSeq" id="WP_052571060.1">
    <property type="nucleotide sequence ID" value="NZ_CP009498.1"/>
</dbReference>
<dbReference type="STRING" id="1408281.Epro_1103"/>
<evidence type="ECO:0000313" key="1">
    <source>
        <dbReference type="EMBL" id="AKL98482.1"/>
    </source>
</evidence>